<sequence>MSSSVAAGLWVAFSVGLLVGLWAEEAEGAEQRSLRDLSVSEWVPAALGLLRAELVVLLGLMVLLVLQPVSWVPFAALVVMAGLVGRVRFMRLVRRRCWWWLVAGVGMVLSWPAVVAVFLPATAPFGVRVGAAYLVMIVACWVLGVARFAAGVMAGARVRPSRPGEYVAVPEEA</sequence>
<dbReference type="RefSeq" id="WP_075418428.1">
    <property type="nucleotide sequence ID" value="NZ_MSKL01000022.1"/>
</dbReference>
<feature type="transmembrane region" description="Helical" evidence="1">
    <location>
        <begin position="131"/>
        <end position="150"/>
    </location>
</feature>
<keyword evidence="1" id="KW-1133">Transmembrane helix</keyword>
<organism evidence="2 3">
    <name type="scientific">Actinomyces oris</name>
    <dbReference type="NCBI Taxonomy" id="544580"/>
    <lineage>
        <taxon>Bacteria</taxon>
        <taxon>Bacillati</taxon>
        <taxon>Actinomycetota</taxon>
        <taxon>Actinomycetes</taxon>
        <taxon>Actinomycetales</taxon>
        <taxon>Actinomycetaceae</taxon>
        <taxon>Actinomyces</taxon>
    </lineage>
</organism>
<dbReference type="EMBL" id="MSKL01000022">
    <property type="protein sequence ID" value="OLO48710.1"/>
    <property type="molecule type" value="Genomic_DNA"/>
</dbReference>
<dbReference type="Proteomes" id="UP000186394">
    <property type="component" value="Unassembled WGS sequence"/>
</dbReference>
<name>A0A1Q8VKT6_9ACTO</name>
<evidence type="ECO:0000256" key="1">
    <source>
        <dbReference type="SAM" id="Phobius"/>
    </source>
</evidence>
<dbReference type="OrthoDB" id="9957959at2"/>
<feature type="transmembrane region" description="Helical" evidence="1">
    <location>
        <begin position="97"/>
        <end position="119"/>
    </location>
</feature>
<comment type="caution">
    <text evidence="2">The sequence shown here is derived from an EMBL/GenBank/DDBJ whole genome shotgun (WGS) entry which is preliminary data.</text>
</comment>
<feature type="transmembrane region" description="Helical" evidence="1">
    <location>
        <begin position="52"/>
        <end position="85"/>
    </location>
</feature>
<proteinExistence type="predicted"/>
<accession>A0A1Q8VKT6</accession>
<evidence type="ECO:0000313" key="3">
    <source>
        <dbReference type="Proteomes" id="UP000186394"/>
    </source>
</evidence>
<evidence type="ECO:0000313" key="2">
    <source>
        <dbReference type="EMBL" id="OLO48710.1"/>
    </source>
</evidence>
<dbReference type="AlphaFoldDB" id="A0A1Q8VKT6"/>
<protein>
    <submittedName>
        <fullName evidence="2">Uncharacterized protein</fullName>
    </submittedName>
</protein>
<keyword evidence="1" id="KW-0472">Membrane</keyword>
<keyword evidence="1" id="KW-0812">Transmembrane</keyword>
<reference evidence="2 3" key="1">
    <citation type="submission" date="2016-12" db="EMBL/GenBank/DDBJ databases">
        <title>Genomic comparison of strains in the 'Actinomyces naeslundii' group.</title>
        <authorList>
            <person name="Mughal S.R."/>
            <person name="Do T."/>
            <person name="Gilbert S.C."/>
            <person name="Witherden E.A."/>
            <person name="Didelot X."/>
            <person name="Beighton D."/>
        </authorList>
    </citation>
    <scope>NUCLEOTIDE SEQUENCE [LARGE SCALE GENOMIC DNA]</scope>
    <source>
        <strain evidence="2 3">P6N</strain>
    </source>
</reference>
<gene>
    <name evidence="2" type="ORF">BKH28_08685</name>
</gene>